<dbReference type="RefSeq" id="XP_012178655.1">
    <property type="nucleotide sequence ID" value="XM_012323265.1"/>
</dbReference>
<dbReference type="HOGENOM" id="CLU_036742_3_0_1"/>
<dbReference type="STRING" id="599839.J4HT92"/>
<feature type="region of interest" description="Disordered" evidence="1">
    <location>
        <begin position="386"/>
        <end position="406"/>
    </location>
</feature>
<gene>
    <name evidence="2" type="ORF">FIBRA_01390</name>
</gene>
<feature type="compositionally biased region" description="Acidic residues" evidence="1">
    <location>
        <begin position="46"/>
        <end position="57"/>
    </location>
</feature>
<organism evidence="2 3">
    <name type="scientific">Fibroporia radiculosa</name>
    <dbReference type="NCBI Taxonomy" id="599839"/>
    <lineage>
        <taxon>Eukaryota</taxon>
        <taxon>Fungi</taxon>
        <taxon>Dikarya</taxon>
        <taxon>Basidiomycota</taxon>
        <taxon>Agaricomycotina</taxon>
        <taxon>Agaricomycetes</taxon>
        <taxon>Polyporales</taxon>
        <taxon>Fibroporiaceae</taxon>
        <taxon>Fibroporia</taxon>
    </lineage>
</organism>
<dbReference type="InParanoid" id="J4HT92"/>
<feature type="compositionally biased region" description="Acidic residues" evidence="1">
    <location>
        <begin position="67"/>
        <end position="76"/>
    </location>
</feature>
<dbReference type="Pfam" id="PF09365">
    <property type="entry name" value="DUF2461"/>
    <property type="match status" value="1"/>
</dbReference>
<evidence type="ECO:0000256" key="1">
    <source>
        <dbReference type="SAM" id="MobiDB-lite"/>
    </source>
</evidence>
<evidence type="ECO:0008006" key="4">
    <source>
        <dbReference type="Google" id="ProtNLM"/>
    </source>
</evidence>
<keyword evidence="3" id="KW-1185">Reference proteome</keyword>
<dbReference type="GeneID" id="24094283"/>
<dbReference type="PANTHER" id="PTHR36452">
    <property type="entry name" value="CHROMOSOME 12, WHOLE GENOME SHOTGUN SEQUENCE"/>
    <property type="match status" value="1"/>
</dbReference>
<dbReference type="EMBL" id="HE796930">
    <property type="protein sequence ID" value="CCL99372.1"/>
    <property type="molecule type" value="Genomic_DNA"/>
</dbReference>
<sequence>MPARSKSAQLTPARKSGSTKSERKPASRRSGARKSAKLNPATVSADDSEEQAEESSAEDEHAYQDDGVQEDDEDDELSLHSDALDEDSDDQAKRRPNKRKRSAQSRSPVKFKQTVNKKRKNKAESEEDDDNDALNLKEGQEVVGTVVQAPKTGRVPAGQISRNTFDFLTQLKNPECNDREWFKLHEPVYRLAEKEWKDFVDEFTNVLVEIDSQIPHLPPKDVIHRIYRDCIVSFKSEWSSDGDTWGLVSLPYSAIKPGGQSLIAAGSWCPGKNELATIRNNLLRSSTRFRRLISAPEFVRYFGEPKPRPDGDRQNIFGGEDELKVAPKGVEKTHKDIDILKCRSFAVLHRFMDSEVLAPDFKETLGKVVRVVRPFVHCLNDLMTLQDAGNSDSDDEHGEDEDADDD</sequence>
<name>J4HT92_9APHY</name>
<reference evidence="2 3" key="1">
    <citation type="journal article" date="2012" name="Appl. Environ. Microbiol.">
        <title>Short-read sequencing for genomic analysis of the brown rot fungus Fibroporia radiculosa.</title>
        <authorList>
            <person name="Tang J.D."/>
            <person name="Perkins A.D."/>
            <person name="Sonstegard T.S."/>
            <person name="Schroeder S.G."/>
            <person name="Burgess S.C."/>
            <person name="Diehl S.V."/>
        </authorList>
    </citation>
    <scope>NUCLEOTIDE SEQUENCE [LARGE SCALE GENOMIC DNA]</scope>
    <source>
        <strain evidence="2 3">TFFH 294</strain>
    </source>
</reference>
<feature type="compositionally biased region" description="Basic residues" evidence="1">
    <location>
        <begin position="26"/>
        <end position="36"/>
    </location>
</feature>
<feature type="region of interest" description="Disordered" evidence="1">
    <location>
        <begin position="1"/>
        <end position="137"/>
    </location>
</feature>
<accession>J4HT92</accession>
<dbReference type="OrthoDB" id="2537769at2759"/>
<feature type="compositionally biased region" description="Polar residues" evidence="1">
    <location>
        <begin position="1"/>
        <end position="10"/>
    </location>
</feature>
<dbReference type="NCBIfam" id="TIGR02453">
    <property type="entry name" value="TIGR02453 family protein"/>
    <property type="match status" value="1"/>
</dbReference>
<evidence type="ECO:0000313" key="2">
    <source>
        <dbReference type="EMBL" id="CCL99372.1"/>
    </source>
</evidence>
<proteinExistence type="predicted"/>
<dbReference type="AlphaFoldDB" id="J4HT92"/>
<evidence type="ECO:0000313" key="3">
    <source>
        <dbReference type="Proteomes" id="UP000006352"/>
    </source>
</evidence>
<dbReference type="Proteomes" id="UP000006352">
    <property type="component" value="Unassembled WGS sequence"/>
</dbReference>
<dbReference type="PANTHER" id="PTHR36452:SF1">
    <property type="entry name" value="DUF2461 DOMAIN-CONTAINING PROTEIN"/>
    <property type="match status" value="1"/>
</dbReference>
<dbReference type="InterPro" id="IPR012808">
    <property type="entry name" value="CHP02453"/>
</dbReference>
<feature type="compositionally biased region" description="Basic residues" evidence="1">
    <location>
        <begin position="94"/>
        <end position="103"/>
    </location>
</feature>
<protein>
    <recommendedName>
        <fullName evidence="4">DUF2461 domain-containing protein</fullName>
    </recommendedName>
</protein>
<feature type="compositionally biased region" description="Acidic residues" evidence="1">
    <location>
        <begin position="392"/>
        <end position="406"/>
    </location>
</feature>